<sequence>MDATKFLDLSIHSPACVRNTRHCSNNALVGSDKLKYDSSCQKSDSIGRRSAHNCKNRGGSSYLCVQCGVAHCYPITAAARAHFENGECFL</sequence>
<proteinExistence type="predicted"/>
<protein>
    <submittedName>
        <fullName evidence="1">Uncharacterized protein</fullName>
    </submittedName>
</protein>
<keyword evidence="2" id="KW-1185">Reference proteome</keyword>
<dbReference type="Proteomes" id="UP000724584">
    <property type="component" value="Unassembled WGS sequence"/>
</dbReference>
<organism evidence="1 2">
    <name type="scientific">Chaetomium tenue</name>
    <dbReference type="NCBI Taxonomy" id="1854479"/>
    <lineage>
        <taxon>Eukaryota</taxon>
        <taxon>Fungi</taxon>
        <taxon>Dikarya</taxon>
        <taxon>Ascomycota</taxon>
        <taxon>Pezizomycotina</taxon>
        <taxon>Sordariomycetes</taxon>
        <taxon>Sordariomycetidae</taxon>
        <taxon>Sordariales</taxon>
        <taxon>Chaetomiaceae</taxon>
        <taxon>Chaetomium</taxon>
    </lineage>
</organism>
<dbReference type="EMBL" id="JAGIZQ010000005">
    <property type="protein sequence ID" value="KAH6627492.1"/>
    <property type="molecule type" value="Genomic_DNA"/>
</dbReference>
<gene>
    <name evidence="1" type="ORF">F5144DRAFT_575995</name>
</gene>
<evidence type="ECO:0000313" key="2">
    <source>
        <dbReference type="Proteomes" id="UP000724584"/>
    </source>
</evidence>
<reference evidence="1 2" key="1">
    <citation type="journal article" date="2021" name="Nat. Commun.">
        <title>Genetic determinants of endophytism in the Arabidopsis root mycobiome.</title>
        <authorList>
            <person name="Mesny F."/>
            <person name="Miyauchi S."/>
            <person name="Thiergart T."/>
            <person name="Pickel B."/>
            <person name="Atanasova L."/>
            <person name="Karlsson M."/>
            <person name="Huettel B."/>
            <person name="Barry K.W."/>
            <person name="Haridas S."/>
            <person name="Chen C."/>
            <person name="Bauer D."/>
            <person name="Andreopoulos W."/>
            <person name="Pangilinan J."/>
            <person name="LaButti K."/>
            <person name="Riley R."/>
            <person name="Lipzen A."/>
            <person name="Clum A."/>
            <person name="Drula E."/>
            <person name="Henrissat B."/>
            <person name="Kohler A."/>
            <person name="Grigoriev I.V."/>
            <person name="Martin F.M."/>
            <person name="Hacquard S."/>
        </authorList>
    </citation>
    <scope>NUCLEOTIDE SEQUENCE [LARGE SCALE GENOMIC DNA]</scope>
    <source>
        <strain evidence="1 2">MPI-SDFR-AT-0079</strain>
    </source>
</reference>
<evidence type="ECO:0000313" key="1">
    <source>
        <dbReference type="EMBL" id="KAH6627492.1"/>
    </source>
</evidence>
<accession>A0ACB7P0N8</accession>
<comment type="caution">
    <text evidence="1">The sequence shown here is derived from an EMBL/GenBank/DDBJ whole genome shotgun (WGS) entry which is preliminary data.</text>
</comment>
<name>A0ACB7P0N8_9PEZI</name>